<gene>
    <name evidence="2" type="ordered locus">MROS_0767</name>
</gene>
<dbReference type="KEGG" id="mro:MROS_0767"/>
<dbReference type="SUPFAM" id="SSF52402">
    <property type="entry name" value="Adenine nucleotide alpha hydrolases-like"/>
    <property type="match status" value="1"/>
</dbReference>
<protein>
    <recommendedName>
        <fullName evidence="1">Asparagine synthetase domain-containing protein</fullName>
    </recommendedName>
</protein>
<name>I6ZPQ0_MELRP</name>
<sequence length="466" mass="54713">MRDIYLYRLSKNTILFSTRIDWLQKISDAELDFQKFGSRWLLFSQITTESVFKNVIRLVAGKSATINRQTLEIKLNEYNWLPDSNEIADVELLFESELKSVTTFPLFQNTVSLSLSGGLDSRLLFSILLNTPEKKWDAHSFGLVNHPDSLIAKEISQTFGIEHRQFYNPNADNIIAELEKYLLQTIINTSALSYLQLRHYSLLNESQKIIIDGAFGEIYRKEFLKKLRILGFAPIKEKNINRLYELFLSPKPDFFSNDIKKTMIKGARIQIDELIDNLPDVEDIGINNYSNLLAIKTKLPNHFCCEQSRIDDIVKSYMPYVQPSILKYSFSVNTSGKNIFKKIIKRQRPELTRFPLVKGETVYPYYLNGIGMNIYKRLKEKFFRHTFRNEYIAIFKKLLLPYLNELLETNQLYNSDIYNKNILRNYLKRANDEAGIETIIFLDWFLCFEIFYRQIKSSSLNIMKKK</sequence>
<dbReference type="STRING" id="1191523.MROS_0767"/>
<dbReference type="EMBL" id="CP003557">
    <property type="protein sequence ID" value="AFN74009.1"/>
    <property type="molecule type" value="Genomic_DNA"/>
</dbReference>
<reference evidence="2 3" key="1">
    <citation type="journal article" date="2013" name="PLoS ONE">
        <title>Genomic analysis of Melioribacter roseus, facultatively anaerobic organotrophic bacterium representing a novel deep lineage within Bacteriodetes/Chlorobi group.</title>
        <authorList>
            <person name="Kadnikov V.V."/>
            <person name="Mardanov A.V."/>
            <person name="Podosokorskaya O.A."/>
            <person name="Gavrilov S.N."/>
            <person name="Kublanov I.V."/>
            <person name="Beletsky A.V."/>
            <person name="Bonch-Osmolovskaya E.A."/>
            <person name="Ravin N.V."/>
        </authorList>
    </citation>
    <scope>NUCLEOTIDE SEQUENCE [LARGE SCALE GENOMIC DNA]</scope>
    <source>
        <strain evidence="3">JCM 17771 / P3M-2</strain>
    </source>
</reference>
<organism evidence="2 3">
    <name type="scientific">Melioribacter roseus (strain DSM 23840 / JCM 17771 / VKM B-2668 / P3M-2)</name>
    <dbReference type="NCBI Taxonomy" id="1191523"/>
    <lineage>
        <taxon>Bacteria</taxon>
        <taxon>Pseudomonadati</taxon>
        <taxon>Ignavibacteriota</taxon>
        <taxon>Ignavibacteria</taxon>
        <taxon>Ignavibacteriales</taxon>
        <taxon>Melioribacteraceae</taxon>
        <taxon>Melioribacter</taxon>
    </lineage>
</organism>
<evidence type="ECO:0000259" key="1">
    <source>
        <dbReference type="Pfam" id="PF00733"/>
    </source>
</evidence>
<dbReference type="PATRIC" id="fig|1191523.3.peg.805"/>
<dbReference type="Pfam" id="PF00733">
    <property type="entry name" value="Asn_synthase"/>
    <property type="match status" value="1"/>
</dbReference>
<dbReference type="AlphaFoldDB" id="I6ZPQ0"/>
<proteinExistence type="predicted"/>
<feature type="domain" description="Asparagine synthetase" evidence="1">
    <location>
        <begin position="110"/>
        <end position="181"/>
    </location>
</feature>
<evidence type="ECO:0000313" key="3">
    <source>
        <dbReference type="Proteomes" id="UP000009011"/>
    </source>
</evidence>
<dbReference type="GO" id="GO:0004066">
    <property type="term" value="F:asparagine synthase (glutamine-hydrolyzing) activity"/>
    <property type="evidence" value="ECO:0007669"/>
    <property type="project" value="InterPro"/>
</dbReference>
<dbReference type="InterPro" id="IPR014729">
    <property type="entry name" value="Rossmann-like_a/b/a_fold"/>
</dbReference>
<dbReference type="Gene3D" id="3.40.50.620">
    <property type="entry name" value="HUPs"/>
    <property type="match status" value="1"/>
</dbReference>
<dbReference type="Proteomes" id="UP000009011">
    <property type="component" value="Chromosome"/>
</dbReference>
<accession>I6ZPQ0</accession>
<evidence type="ECO:0000313" key="2">
    <source>
        <dbReference type="EMBL" id="AFN74009.1"/>
    </source>
</evidence>
<dbReference type="GO" id="GO:0006529">
    <property type="term" value="P:asparagine biosynthetic process"/>
    <property type="evidence" value="ECO:0007669"/>
    <property type="project" value="InterPro"/>
</dbReference>
<dbReference type="HOGENOM" id="CLU_586360_0_0_10"/>
<dbReference type="eggNOG" id="COG0367">
    <property type="taxonomic scope" value="Bacteria"/>
</dbReference>
<dbReference type="InterPro" id="IPR001962">
    <property type="entry name" value="Asn_synthase"/>
</dbReference>
<keyword evidence="3" id="KW-1185">Reference proteome</keyword>